<proteinExistence type="predicted"/>
<evidence type="ECO:0000313" key="7">
    <source>
        <dbReference type="Proteomes" id="UP000061348"/>
    </source>
</evidence>
<dbReference type="Gene3D" id="1.10.10.60">
    <property type="entry name" value="Homeodomain-like"/>
    <property type="match status" value="1"/>
</dbReference>
<reference evidence="6 7" key="1">
    <citation type="submission" date="2015-05" db="EMBL/GenBank/DDBJ databases">
        <title>A genomic and transcriptomic approach to investigate the blue pigment phenotype in Pseudomonas fluorescens.</title>
        <authorList>
            <person name="Andreani N.A."/>
            <person name="Cardazzo B."/>
        </authorList>
    </citation>
    <scope>NUCLEOTIDE SEQUENCE [LARGE SCALE GENOMIC DNA]</scope>
    <source>
        <strain evidence="6 7">Ps_22</strain>
    </source>
</reference>
<accession>A0A109LGF0</accession>
<sequence length="219" mass="23573">MMSIIIKAVNGFDYDRHHSNMPISQAGRTTDMKITKAQSQSNRAHIVATASELFRERGFDGVGVAELMAAAGFTQGGFYKHFGSKADLMAEAAANSLAQSLADSAEMEVEQFFEVYLSRQHRDHRGGGCTLAALCADAARQSDTLKATFADGLENTLQALEAKYNAAHETPQEGVRAKMLDSMAHAIGAIMLSRACPDDSALADEVLEVCRKEITASLP</sequence>
<dbReference type="AlphaFoldDB" id="A0A109LGF0"/>
<dbReference type="Pfam" id="PF00440">
    <property type="entry name" value="TetR_N"/>
    <property type="match status" value="1"/>
</dbReference>
<dbReference type="InterPro" id="IPR009057">
    <property type="entry name" value="Homeodomain-like_sf"/>
</dbReference>
<keyword evidence="1" id="KW-0805">Transcription regulation</keyword>
<protein>
    <submittedName>
        <fullName evidence="6">HTH-type transcriptional regulator AcrR</fullName>
    </submittedName>
</protein>
<dbReference type="InterPro" id="IPR036271">
    <property type="entry name" value="Tet_transcr_reg_TetR-rel_C_sf"/>
</dbReference>
<name>A0A109LGF0_PSEFL</name>
<organism evidence="6 7">
    <name type="scientific">Pseudomonas fluorescens</name>
    <dbReference type="NCBI Taxonomy" id="294"/>
    <lineage>
        <taxon>Bacteria</taxon>
        <taxon>Pseudomonadati</taxon>
        <taxon>Pseudomonadota</taxon>
        <taxon>Gammaproteobacteria</taxon>
        <taxon>Pseudomonadales</taxon>
        <taxon>Pseudomonadaceae</taxon>
        <taxon>Pseudomonas</taxon>
    </lineage>
</organism>
<dbReference type="PRINTS" id="PR00455">
    <property type="entry name" value="HTHTETR"/>
</dbReference>
<keyword evidence="2 4" id="KW-0238">DNA-binding</keyword>
<dbReference type="PATRIC" id="fig|294.194.peg.3450"/>
<evidence type="ECO:0000313" key="6">
    <source>
        <dbReference type="EMBL" id="KWV87260.1"/>
    </source>
</evidence>
<keyword evidence="3" id="KW-0804">Transcription</keyword>
<dbReference type="PANTHER" id="PTHR47506:SF7">
    <property type="entry name" value="TRANSCRIPTIONAL REGULATORY PROTEIN"/>
    <property type="match status" value="1"/>
</dbReference>
<dbReference type="PROSITE" id="PS50977">
    <property type="entry name" value="HTH_TETR_2"/>
    <property type="match status" value="1"/>
</dbReference>
<dbReference type="InterPro" id="IPR001647">
    <property type="entry name" value="HTH_TetR"/>
</dbReference>
<dbReference type="SUPFAM" id="SSF46689">
    <property type="entry name" value="Homeodomain-like"/>
    <property type="match status" value="1"/>
</dbReference>
<evidence type="ECO:0000259" key="5">
    <source>
        <dbReference type="PROSITE" id="PS50977"/>
    </source>
</evidence>
<dbReference type="Gene3D" id="1.10.357.10">
    <property type="entry name" value="Tetracycline Repressor, domain 2"/>
    <property type="match status" value="1"/>
</dbReference>
<dbReference type="PANTHER" id="PTHR47506">
    <property type="entry name" value="TRANSCRIPTIONAL REGULATORY PROTEIN"/>
    <property type="match status" value="1"/>
</dbReference>
<dbReference type="EMBL" id="LCYA01000078">
    <property type="protein sequence ID" value="KWV87260.1"/>
    <property type="molecule type" value="Genomic_DNA"/>
</dbReference>
<gene>
    <name evidence="6" type="primary">acrR_1</name>
    <name evidence="6" type="ORF">PFLmoz3_03108</name>
</gene>
<comment type="caution">
    <text evidence="6">The sequence shown here is derived from an EMBL/GenBank/DDBJ whole genome shotgun (WGS) entry which is preliminary data.</text>
</comment>
<evidence type="ECO:0000256" key="4">
    <source>
        <dbReference type="PROSITE-ProRule" id="PRU00335"/>
    </source>
</evidence>
<evidence type="ECO:0000256" key="1">
    <source>
        <dbReference type="ARBA" id="ARBA00023015"/>
    </source>
</evidence>
<dbReference type="SUPFAM" id="SSF48498">
    <property type="entry name" value="Tetracyclin repressor-like, C-terminal domain"/>
    <property type="match status" value="1"/>
</dbReference>
<feature type="DNA-binding region" description="H-T-H motif" evidence="4">
    <location>
        <begin position="63"/>
        <end position="82"/>
    </location>
</feature>
<evidence type="ECO:0000256" key="3">
    <source>
        <dbReference type="ARBA" id="ARBA00023163"/>
    </source>
</evidence>
<dbReference type="GO" id="GO:0003677">
    <property type="term" value="F:DNA binding"/>
    <property type="evidence" value="ECO:0007669"/>
    <property type="project" value="UniProtKB-UniRule"/>
</dbReference>
<feature type="domain" description="HTH tetR-type" evidence="5">
    <location>
        <begin position="40"/>
        <end position="100"/>
    </location>
</feature>
<dbReference type="Proteomes" id="UP000061348">
    <property type="component" value="Unassembled WGS sequence"/>
</dbReference>
<evidence type="ECO:0000256" key="2">
    <source>
        <dbReference type="ARBA" id="ARBA00023125"/>
    </source>
</evidence>